<dbReference type="Gene3D" id="3.90.1300.10">
    <property type="entry name" value="Amidase signature (AS) domain"/>
    <property type="match status" value="1"/>
</dbReference>
<keyword evidence="4" id="KW-1185">Reference proteome</keyword>
<proteinExistence type="inferred from homology"/>
<evidence type="ECO:0000313" key="3">
    <source>
        <dbReference type="EMBL" id="MEH2554931.1"/>
    </source>
</evidence>
<accession>A0ABU8BA01</accession>
<organism evidence="3 4">
    <name type="scientific">Bradyrhizobium algeriense</name>
    <dbReference type="NCBI Taxonomy" id="634784"/>
    <lineage>
        <taxon>Bacteria</taxon>
        <taxon>Pseudomonadati</taxon>
        <taxon>Pseudomonadota</taxon>
        <taxon>Alphaproteobacteria</taxon>
        <taxon>Hyphomicrobiales</taxon>
        <taxon>Nitrobacteraceae</taxon>
        <taxon>Bradyrhizobium</taxon>
    </lineage>
</organism>
<dbReference type="SUPFAM" id="SSF75304">
    <property type="entry name" value="Amidase signature (AS) enzymes"/>
    <property type="match status" value="1"/>
</dbReference>
<dbReference type="PANTHER" id="PTHR11895">
    <property type="entry name" value="TRANSAMIDASE"/>
    <property type="match status" value="1"/>
</dbReference>
<reference evidence="3 4" key="1">
    <citation type="submission" date="2024-02" db="EMBL/GenBank/DDBJ databases">
        <title>Adaptive strategies in a cosmopolitan and abundant soil bacterium.</title>
        <authorList>
            <person name="Carini P."/>
        </authorList>
    </citation>
    <scope>NUCLEOTIDE SEQUENCE [LARGE SCALE GENOMIC DNA]</scope>
    <source>
        <strain evidence="3 4">AZCC 1608</strain>
    </source>
</reference>
<dbReference type="InterPro" id="IPR023631">
    <property type="entry name" value="Amidase_dom"/>
</dbReference>
<evidence type="ECO:0000256" key="1">
    <source>
        <dbReference type="ARBA" id="ARBA00009199"/>
    </source>
</evidence>
<gene>
    <name evidence="3" type="ORF">V1286_002460</name>
</gene>
<dbReference type="Pfam" id="PF01425">
    <property type="entry name" value="Amidase"/>
    <property type="match status" value="1"/>
</dbReference>
<comment type="similarity">
    <text evidence="1">Belongs to the amidase family.</text>
</comment>
<dbReference type="InterPro" id="IPR036928">
    <property type="entry name" value="AS_sf"/>
</dbReference>
<dbReference type="Proteomes" id="UP001364224">
    <property type="component" value="Unassembled WGS sequence"/>
</dbReference>
<dbReference type="PANTHER" id="PTHR11895:SF151">
    <property type="entry name" value="GLUTAMYL-TRNA(GLN) AMIDOTRANSFERASE SUBUNIT A"/>
    <property type="match status" value="1"/>
</dbReference>
<evidence type="ECO:0000259" key="2">
    <source>
        <dbReference type="Pfam" id="PF01425"/>
    </source>
</evidence>
<dbReference type="RefSeq" id="WP_334479798.1">
    <property type="nucleotide sequence ID" value="NZ_JAZHRV010000001.1"/>
</dbReference>
<comment type="caution">
    <text evidence="3">The sequence shown here is derived from an EMBL/GenBank/DDBJ whole genome shotgun (WGS) entry which is preliminary data.</text>
</comment>
<dbReference type="EMBL" id="JAZHRV010000001">
    <property type="protein sequence ID" value="MEH2554931.1"/>
    <property type="molecule type" value="Genomic_DNA"/>
</dbReference>
<name>A0ABU8BA01_9BRAD</name>
<protein>
    <submittedName>
        <fullName evidence="3">Asp-tRNA(Asn)/Glu-tRNA(Gln) amidotransferase A subunit family amidase</fullName>
    </submittedName>
</protein>
<evidence type="ECO:0000313" key="4">
    <source>
        <dbReference type="Proteomes" id="UP001364224"/>
    </source>
</evidence>
<dbReference type="InterPro" id="IPR000120">
    <property type="entry name" value="Amidase"/>
</dbReference>
<feature type="domain" description="Amidase" evidence="2">
    <location>
        <begin position="48"/>
        <end position="399"/>
    </location>
</feature>
<sequence length="415" mass="43251">MISLAELQRRIDAGELSPDDAIAQSLAATSAHEKSIGAFVCRDENPRAQSAGPLRGIAVGIKDIMDTADFPTEMGSPIYRGYRSRGDAAVVMMLKQAGATIVGKTTTTAFASVDPTPTLNPHNHGHTPGGSSSGSAAAVAAGMIPLALGTQTGGSVIRPASFCGVAAIKPSYRLLPTVGVKCYSWTLDTVGLFAAGVDDVARGLAAMTGRPELLLPSSIPTPRIGIVTQDFAGAPEVSGGEALQIAARAAERAGATVHGVDLHEIVAEAWQAHSVIQEFEAHQALAWEYRENYDAMAPLLRARLDESKGTAPAAYDEAMGVASRARHALAKVFEEVDVLLTLSAPGAAPQGLDSTGDARYNRLWTLMGVPCVNVPALIADGGLPVGVQVIARYGADAEALAAARFVEVALRRKWR</sequence>